<dbReference type="EMBL" id="ML976689">
    <property type="protein sequence ID" value="KAF1972142.1"/>
    <property type="molecule type" value="Genomic_DNA"/>
</dbReference>
<organism evidence="1 2">
    <name type="scientific">Bimuria novae-zelandiae CBS 107.79</name>
    <dbReference type="NCBI Taxonomy" id="1447943"/>
    <lineage>
        <taxon>Eukaryota</taxon>
        <taxon>Fungi</taxon>
        <taxon>Dikarya</taxon>
        <taxon>Ascomycota</taxon>
        <taxon>Pezizomycotina</taxon>
        <taxon>Dothideomycetes</taxon>
        <taxon>Pleosporomycetidae</taxon>
        <taxon>Pleosporales</taxon>
        <taxon>Massarineae</taxon>
        <taxon>Didymosphaeriaceae</taxon>
        <taxon>Bimuria</taxon>
    </lineage>
</organism>
<evidence type="ECO:0000313" key="1">
    <source>
        <dbReference type="EMBL" id="KAF1972142.1"/>
    </source>
</evidence>
<proteinExistence type="predicted"/>
<evidence type="ECO:0008006" key="3">
    <source>
        <dbReference type="Google" id="ProtNLM"/>
    </source>
</evidence>
<evidence type="ECO:0000313" key="2">
    <source>
        <dbReference type="Proteomes" id="UP000800036"/>
    </source>
</evidence>
<name>A0A6A5V7Y0_9PLEO</name>
<dbReference type="GO" id="GO:0003676">
    <property type="term" value="F:nucleic acid binding"/>
    <property type="evidence" value="ECO:0007669"/>
    <property type="project" value="InterPro"/>
</dbReference>
<keyword evidence="2" id="KW-1185">Reference proteome</keyword>
<dbReference type="Proteomes" id="UP000800036">
    <property type="component" value="Unassembled WGS sequence"/>
</dbReference>
<feature type="non-terminal residue" evidence="1">
    <location>
        <position position="1"/>
    </location>
</feature>
<protein>
    <recommendedName>
        <fullName evidence="3">Transposase Tc1-like domain-containing protein</fullName>
    </recommendedName>
</protein>
<accession>A0A6A5V7Y0</accession>
<gene>
    <name evidence="1" type="ORF">BU23DRAFT_644949</name>
</gene>
<reference evidence="1" key="1">
    <citation type="journal article" date="2020" name="Stud. Mycol.">
        <title>101 Dothideomycetes genomes: a test case for predicting lifestyles and emergence of pathogens.</title>
        <authorList>
            <person name="Haridas S."/>
            <person name="Albert R."/>
            <person name="Binder M."/>
            <person name="Bloem J."/>
            <person name="Labutti K."/>
            <person name="Salamov A."/>
            <person name="Andreopoulos B."/>
            <person name="Baker S."/>
            <person name="Barry K."/>
            <person name="Bills G."/>
            <person name="Bluhm B."/>
            <person name="Cannon C."/>
            <person name="Castanera R."/>
            <person name="Culley D."/>
            <person name="Daum C."/>
            <person name="Ezra D."/>
            <person name="Gonzalez J."/>
            <person name="Henrissat B."/>
            <person name="Kuo A."/>
            <person name="Liang C."/>
            <person name="Lipzen A."/>
            <person name="Lutzoni F."/>
            <person name="Magnuson J."/>
            <person name="Mondo S."/>
            <person name="Nolan M."/>
            <person name="Ohm R."/>
            <person name="Pangilinan J."/>
            <person name="Park H.-J."/>
            <person name="Ramirez L."/>
            <person name="Alfaro M."/>
            <person name="Sun H."/>
            <person name="Tritt A."/>
            <person name="Yoshinaga Y."/>
            <person name="Zwiers L.-H."/>
            <person name="Turgeon B."/>
            <person name="Goodwin S."/>
            <person name="Spatafora J."/>
            <person name="Crous P."/>
            <person name="Grigoriev I."/>
        </authorList>
    </citation>
    <scope>NUCLEOTIDE SEQUENCE</scope>
    <source>
        <strain evidence="1">CBS 107.79</strain>
    </source>
</reference>
<dbReference type="Gene3D" id="3.30.420.10">
    <property type="entry name" value="Ribonuclease H-like superfamily/Ribonuclease H"/>
    <property type="match status" value="1"/>
</dbReference>
<dbReference type="OrthoDB" id="3792558at2759"/>
<dbReference type="AlphaFoldDB" id="A0A6A5V7Y0"/>
<dbReference type="InterPro" id="IPR036397">
    <property type="entry name" value="RNaseH_sf"/>
</dbReference>
<sequence>RKPRNYKNRKPRVYKTSRRELTDVEKAFAVGAAVLGCATHKEIADAFQPSISKSGVTRLIQRIQKRAEEAELPITDPSLYQTEPGRGRAALLSDKQKQRIISIVTQDRGHREKEPLQAIKDGDFKDLPPISVSTFENVMYEAGYARREPGWKPPLTEDEMQGRYEWALAHNPEKYTYGDSLGFNFRCCVYTDETPARIGEQRGMQRAWFLPEEKYDNDVKHDRISKYFKLQFYGAFTYN</sequence>